<evidence type="ECO:0000313" key="1">
    <source>
        <dbReference type="EMBL" id="MBE1484537.1"/>
    </source>
</evidence>
<reference evidence="1" key="1">
    <citation type="submission" date="2020-10" db="EMBL/GenBank/DDBJ databases">
        <title>Sequencing the genomes of 1000 actinobacteria strains.</title>
        <authorList>
            <person name="Klenk H.-P."/>
        </authorList>
    </citation>
    <scope>NUCLEOTIDE SEQUENCE</scope>
    <source>
        <strain evidence="1">DSM 46832</strain>
    </source>
</reference>
<dbReference type="AlphaFoldDB" id="A0A927LXX2"/>
<organism evidence="1 2">
    <name type="scientific">Plantactinospora soyae</name>
    <dbReference type="NCBI Taxonomy" id="1544732"/>
    <lineage>
        <taxon>Bacteria</taxon>
        <taxon>Bacillati</taxon>
        <taxon>Actinomycetota</taxon>
        <taxon>Actinomycetes</taxon>
        <taxon>Micromonosporales</taxon>
        <taxon>Micromonosporaceae</taxon>
        <taxon>Plantactinospora</taxon>
    </lineage>
</organism>
<gene>
    <name evidence="1" type="ORF">H4W31_000175</name>
</gene>
<comment type="caution">
    <text evidence="1">The sequence shown here is derived from an EMBL/GenBank/DDBJ whole genome shotgun (WGS) entry which is preliminary data.</text>
</comment>
<name>A0A927LXX2_9ACTN</name>
<keyword evidence="2" id="KW-1185">Reference proteome</keyword>
<proteinExistence type="predicted"/>
<evidence type="ECO:0000313" key="2">
    <source>
        <dbReference type="Proteomes" id="UP000649753"/>
    </source>
</evidence>
<protein>
    <submittedName>
        <fullName evidence="1">Uncharacterized protein</fullName>
    </submittedName>
</protein>
<accession>A0A927LXX2</accession>
<dbReference type="Proteomes" id="UP000649753">
    <property type="component" value="Unassembled WGS sequence"/>
</dbReference>
<sequence>MSTNEAIARLDAAVSALRDVDVSAWSEDALRDQLGELSTVLCALDAALARVADGVRARGLRIEEAVPA</sequence>
<dbReference type="EMBL" id="JADBEB010000001">
    <property type="protein sequence ID" value="MBE1484537.1"/>
    <property type="molecule type" value="Genomic_DNA"/>
</dbReference>
<dbReference type="RefSeq" id="WP_192764882.1">
    <property type="nucleotide sequence ID" value="NZ_JADBEB010000001.1"/>
</dbReference>